<dbReference type="NCBIfam" id="NF047646">
    <property type="entry name" value="REP_Tyr_transpos"/>
    <property type="match status" value="1"/>
</dbReference>
<protein>
    <submittedName>
        <fullName evidence="2">Transposase</fullName>
    </submittedName>
</protein>
<evidence type="ECO:0000259" key="1">
    <source>
        <dbReference type="SMART" id="SM01321"/>
    </source>
</evidence>
<dbReference type="Proteomes" id="UP001225378">
    <property type="component" value="Chromosome"/>
</dbReference>
<sequence>MPRIARGEKAGGIYHIINRGNRQMRVYDDEEDYDYFLELLKTAKQKEAIEIHAYCLMPNHFHCMLVPHREKSLSRFMQWVLTSHVRYYHKKNNTSGHVWQGRYKSFIVERESYYITLMRYIEANAKRANLVKNAEDWPYSSLYERLHKNRDLLNTSLIKPNDAWTGYVNKPIYAKELVKIRNSVNRQAPLGVEHWQQKTAAEFGLLSTLNKRGRPNRK</sequence>
<feature type="domain" description="Transposase IS200-like" evidence="1">
    <location>
        <begin position="9"/>
        <end position="124"/>
    </location>
</feature>
<keyword evidence="3" id="KW-1185">Reference proteome</keyword>
<dbReference type="GO" id="GO:0004803">
    <property type="term" value="F:transposase activity"/>
    <property type="evidence" value="ECO:0007669"/>
    <property type="project" value="InterPro"/>
</dbReference>
<dbReference type="GO" id="GO:0003677">
    <property type="term" value="F:DNA binding"/>
    <property type="evidence" value="ECO:0007669"/>
    <property type="project" value="InterPro"/>
</dbReference>
<dbReference type="KEGG" id="mech:Q9L42_012365"/>
<organism evidence="2 3">
    <name type="scientific">Methylomarinum roseum</name>
    <dbReference type="NCBI Taxonomy" id="3067653"/>
    <lineage>
        <taxon>Bacteria</taxon>
        <taxon>Pseudomonadati</taxon>
        <taxon>Pseudomonadota</taxon>
        <taxon>Gammaproteobacteria</taxon>
        <taxon>Methylococcales</taxon>
        <taxon>Methylococcaceae</taxon>
        <taxon>Methylomarinum</taxon>
    </lineage>
</organism>
<dbReference type="PANTHER" id="PTHR34322">
    <property type="entry name" value="TRANSPOSASE, Y1_TNP DOMAIN-CONTAINING"/>
    <property type="match status" value="1"/>
</dbReference>
<dbReference type="AlphaFoldDB" id="A0AAU7NQA3"/>
<dbReference type="InterPro" id="IPR002686">
    <property type="entry name" value="Transposase_17"/>
</dbReference>
<dbReference type="Pfam" id="PF01797">
    <property type="entry name" value="Y1_Tnp"/>
    <property type="match status" value="1"/>
</dbReference>
<accession>A0AAU7NQA3</accession>
<name>A0AAU7NQA3_9GAMM</name>
<dbReference type="EMBL" id="CP157743">
    <property type="protein sequence ID" value="XBS19159.1"/>
    <property type="molecule type" value="Genomic_DNA"/>
</dbReference>
<reference evidence="2 3" key="1">
    <citation type="journal article" date="2024" name="Microbiology">
        <title>Methylomarinum rosea sp. nov., a novel halophilic methanotrophic bacterium from the hypersaline Lake Elton.</title>
        <authorList>
            <person name="Suleimanov R.Z."/>
            <person name="Oshkin I.Y."/>
            <person name="Danilova O.V."/>
            <person name="Suzina N.E."/>
            <person name="Dedysh S.N."/>
        </authorList>
    </citation>
    <scope>NUCLEOTIDE SEQUENCE [LARGE SCALE GENOMIC DNA]</scope>
    <source>
        <strain evidence="2 3">Ch1-1</strain>
    </source>
</reference>
<evidence type="ECO:0000313" key="2">
    <source>
        <dbReference type="EMBL" id="XBS19159.1"/>
    </source>
</evidence>
<dbReference type="Gene3D" id="3.30.70.1290">
    <property type="entry name" value="Transposase IS200-like"/>
    <property type="match status" value="1"/>
</dbReference>
<gene>
    <name evidence="2" type="ORF">Q9L42_012365</name>
</gene>
<dbReference type="RefSeq" id="WP_305908092.1">
    <property type="nucleotide sequence ID" value="NZ_CP157743.1"/>
</dbReference>
<dbReference type="PANTHER" id="PTHR34322:SF2">
    <property type="entry name" value="TRANSPOSASE IS200-LIKE DOMAIN-CONTAINING PROTEIN"/>
    <property type="match status" value="1"/>
</dbReference>
<proteinExistence type="predicted"/>
<dbReference type="SUPFAM" id="SSF143422">
    <property type="entry name" value="Transposase IS200-like"/>
    <property type="match status" value="1"/>
</dbReference>
<dbReference type="InterPro" id="IPR036515">
    <property type="entry name" value="Transposase_17_sf"/>
</dbReference>
<dbReference type="SMART" id="SM01321">
    <property type="entry name" value="Y1_Tnp"/>
    <property type="match status" value="1"/>
</dbReference>
<evidence type="ECO:0000313" key="3">
    <source>
        <dbReference type="Proteomes" id="UP001225378"/>
    </source>
</evidence>
<dbReference type="GO" id="GO:0006313">
    <property type="term" value="P:DNA transposition"/>
    <property type="evidence" value="ECO:0007669"/>
    <property type="project" value="InterPro"/>
</dbReference>